<evidence type="ECO:0000256" key="1">
    <source>
        <dbReference type="SAM" id="MobiDB-lite"/>
    </source>
</evidence>
<evidence type="ECO:0000313" key="4">
    <source>
        <dbReference type="Proteomes" id="UP000290624"/>
    </source>
</evidence>
<protein>
    <recommendedName>
        <fullName evidence="2">Helix-turn-helix domain-containing protein</fullName>
    </recommendedName>
</protein>
<sequence>MTALTMTRSRKPTKQPTCDRTSKWLSYPEAAELSTLSVRSLKRLTAAGKLPCYVVGGKVLRLKASDVEALFVPANECRGR</sequence>
<dbReference type="OrthoDB" id="3731577at2"/>
<gene>
    <name evidence="3" type="ORF">C1706_06395</name>
</gene>
<dbReference type="Pfam" id="PF12728">
    <property type="entry name" value="HTH_17"/>
    <property type="match status" value="1"/>
</dbReference>
<feature type="domain" description="Helix-turn-helix" evidence="2">
    <location>
        <begin position="24"/>
        <end position="70"/>
    </location>
</feature>
<feature type="region of interest" description="Disordered" evidence="1">
    <location>
        <begin position="1"/>
        <end position="20"/>
    </location>
</feature>
<name>A0A4Q2EJV7_9ACTN</name>
<dbReference type="InterPro" id="IPR041657">
    <property type="entry name" value="HTH_17"/>
</dbReference>
<evidence type="ECO:0000313" key="3">
    <source>
        <dbReference type="EMBL" id="RXW32764.1"/>
    </source>
</evidence>
<reference evidence="3 4" key="1">
    <citation type="submission" date="2018-01" db="EMBL/GenBank/DDBJ databases">
        <title>Lactibacter flavus gen. nov., sp. nov., a novel bacterium of the family Propionibacteriaceae isolated from raw milk and dairy products.</title>
        <authorList>
            <person name="Wenning M."/>
            <person name="Breitenwieser F."/>
            <person name="Huptas C."/>
            <person name="von Neubeck M."/>
            <person name="Busse H.-J."/>
            <person name="Scherer S."/>
        </authorList>
    </citation>
    <scope>NUCLEOTIDE SEQUENCE [LARGE SCALE GENOMIC DNA]</scope>
    <source>
        <strain evidence="3 4">VG341</strain>
    </source>
</reference>
<dbReference type="AlphaFoldDB" id="A0A4Q2EJV7"/>
<comment type="caution">
    <text evidence="3">The sequence shown here is derived from an EMBL/GenBank/DDBJ whole genome shotgun (WGS) entry which is preliminary data.</text>
</comment>
<organism evidence="3 4">
    <name type="scientific">Propioniciclava flava</name>
    <dbReference type="NCBI Taxonomy" id="2072026"/>
    <lineage>
        <taxon>Bacteria</taxon>
        <taxon>Bacillati</taxon>
        <taxon>Actinomycetota</taxon>
        <taxon>Actinomycetes</taxon>
        <taxon>Propionibacteriales</taxon>
        <taxon>Propionibacteriaceae</taxon>
        <taxon>Propioniciclava</taxon>
    </lineage>
</organism>
<proteinExistence type="predicted"/>
<dbReference type="EMBL" id="PPCV01000003">
    <property type="protein sequence ID" value="RXW32764.1"/>
    <property type="molecule type" value="Genomic_DNA"/>
</dbReference>
<accession>A0A4Q2EJV7</accession>
<keyword evidence="4" id="KW-1185">Reference proteome</keyword>
<dbReference type="Proteomes" id="UP000290624">
    <property type="component" value="Unassembled WGS sequence"/>
</dbReference>
<evidence type="ECO:0000259" key="2">
    <source>
        <dbReference type="Pfam" id="PF12728"/>
    </source>
</evidence>
<dbReference type="RefSeq" id="WP_129458375.1">
    <property type="nucleotide sequence ID" value="NZ_PPCV01000003.1"/>
</dbReference>